<evidence type="ECO:0000313" key="2">
    <source>
        <dbReference type="EMBL" id="RXG23711.1"/>
    </source>
</evidence>
<dbReference type="InterPro" id="IPR055507">
    <property type="entry name" value="DUF7079"/>
</dbReference>
<dbReference type="EMBL" id="QOVM01000002">
    <property type="protein sequence ID" value="RXG23711.1"/>
    <property type="molecule type" value="Genomic_DNA"/>
</dbReference>
<reference evidence="2 3" key="1">
    <citation type="submission" date="2018-07" db="EMBL/GenBank/DDBJ databases">
        <title>Leeuwenhoekiella genomics.</title>
        <authorList>
            <person name="Tahon G."/>
            <person name="Willems A."/>
        </authorList>
    </citation>
    <scope>NUCLEOTIDE SEQUENCE [LARGE SCALE GENOMIC DNA]</scope>
    <source>
        <strain evidence="2 3">LMG 22550</strain>
    </source>
</reference>
<dbReference type="RefSeq" id="WP_128757216.1">
    <property type="nucleotide sequence ID" value="NZ_QOVM01000002.1"/>
</dbReference>
<accession>A0A4Q0PAW9</accession>
<dbReference type="Pfam" id="PF23296">
    <property type="entry name" value="DUF7079"/>
    <property type="match status" value="1"/>
</dbReference>
<dbReference type="OrthoDB" id="8684941at2"/>
<evidence type="ECO:0000313" key="3">
    <source>
        <dbReference type="Proteomes" id="UP000289238"/>
    </source>
</evidence>
<gene>
    <name evidence="2" type="ORF">DSM00_1327</name>
</gene>
<organism evidence="2 3">
    <name type="scientific">Leeuwenhoekiella aequorea</name>
    <dbReference type="NCBI Taxonomy" id="283736"/>
    <lineage>
        <taxon>Bacteria</taxon>
        <taxon>Pseudomonadati</taxon>
        <taxon>Bacteroidota</taxon>
        <taxon>Flavobacteriia</taxon>
        <taxon>Flavobacteriales</taxon>
        <taxon>Flavobacteriaceae</taxon>
        <taxon>Leeuwenhoekiella</taxon>
    </lineage>
</organism>
<sequence>MRTKNNLYKKLYSRKSQRFLTTKVRHSRQDDIDNRKIVWHAIASFYLDTELLEYDYERIATLFTQSGFSITELKKIDLYEVFPVLKDNVLTISGVWNGVDEGWLNKACTLTYYRRNNNLFRMKVRFYNRVLYTMRKEHWINIESIMRSKVTPQIPINSNLIENS</sequence>
<proteinExistence type="predicted"/>
<name>A0A4Q0PAW9_9FLAO</name>
<dbReference type="Proteomes" id="UP000289238">
    <property type="component" value="Unassembled WGS sequence"/>
</dbReference>
<keyword evidence="3" id="KW-1185">Reference proteome</keyword>
<evidence type="ECO:0000259" key="1">
    <source>
        <dbReference type="Pfam" id="PF23296"/>
    </source>
</evidence>
<feature type="domain" description="DUF7079" evidence="1">
    <location>
        <begin position="34"/>
        <end position="144"/>
    </location>
</feature>
<comment type="caution">
    <text evidence="2">The sequence shown here is derived from an EMBL/GenBank/DDBJ whole genome shotgun (WGS) entry which is preliminary data.</text>
</comment>
<protein>
    <recommendedName>
        <fullName evidence="1">DUF7079 domain-containing protein</fullName>
    </recommendedName>
</protein>
<dbReference type="AlphaFoldDB" id="A0A4Q0PAW9"/>